<keyword evidence="4" id="KW-1185">Reference proteome</keyword>
<gene>
    <name evidence="3" type="ORF">LSINAPIS_LOCUS1066</name>
</gene>
<dbReference type="EMBL" id="FZQP02000116">
    <property type="protein sequence ID" value="VVC87476.1"/>
    <property type="molecule type" value="Genomic_DNA"/>
</dbReference>
<evidence type="ECO:0000313" key="4">
    <source>
        <dbReference type="Proteomes" id="UP000324832"/>
    </source>
</evidence>
<evidence type="ECO:0000313" key="3">
    <source>
        <dbReference type="EMBL" id="VVC87476.1"/>
    </source>
</evidence>
<proteinExistence type="predicted"/>
<feature type="chain" id="PRO_5022839555" description="Chitin-binding type-2 domain-containing protein" evidence="2">
    <location>
        <begin position="23"/>
        <end position="307"/>
    </location>
</feature>
<reference evidence="3 4" key="1">
    <citation type="submission" date="2017-07" db="EMBL/GenBank/DDBJ databases">
        <authorList>
            <person name="Talla V."/>
            <person name="Backstrom N."/>
        </authorList>
    </citation>
    <scope>NUCLEOTIDE SEQUENCE [LARGE SCALE GENOMIC DNA]</scope>
</reference>
<accession>A0A5E4PQV0</accession>
<feature type="signal peptide" evidence="2">
    <location>
        <begin position="1"/>
        <end position="22"/>
    </location>
</feature>
<sequence>MARVSSCVAVLLIISAISQVKPDEISLESLGKVDELYDQSYGETKNKEKDADTKSGQREKRFYNFYDPYVPASYDNTHYDYVKRDQNKNFGNYGTQNPLDYLISRLQEITNTARQNTYLPPPPPPVPTYIPFPIVYLPNFCSCNNNNNLPPPTTTQKPCKGDDNEKTTMPSLINRLGDGDDDDMSDGSRPISFKPITPKTPLSRPPPPVEHGSVQAGMKPSNVDTQNNLEDVLRFPDSATVDPIPPEVSGEVSSCDRAAIVCCHAPNVTYLCFKNNYCSSPSEKSCDAQNLSEIAIRLSRQYKRELQ</sequence>
<evidence type="ECO:0000256" key="1">
    <source>
        <dbReference type="SAM" id="MobiDB-lite"/>
    </source>
</evidence>
<dbReference type="AlphaFoldDB" id="A0A5E4PQV0"/>
<protein>
    <recommendedName>
        <fullName evidence="5">Chitin-binding type-2 domain-containing protein</fullName>
    </recommendedName>
</protein>
<dbReference type="Proteomes" id="UP000324832">
    <property type="component" value="Unassembled WGS sequence"/>
</dbReference>
<evidence type="ECO:0008006" key="5">
    <source>
        <dbReference type="Google" id="ProtNLM"/>
    </source>
</evidence>
<name>A0A5E4PQV0_9NEOP</name>
<evidence type="ECO:0000256" key="2">
    <source>
        <dbReference type="SAM" id="SignalP"/>
    </source>
</evidence>
<feature type="region of interest" description="Disordered" evidence="1">
    <location>
        <begin position="152"/>
        <end position="224"/>
    </location>
</feature>
<keyword evidence="2" id="KW-0732">Signal</keyword>
<organism evidence="3 4">
    <name type="scientific">Leptidea sinapis</name>
    <dbReference type="NCBI Taxonomy" id="189913"/>
    <lineage>
        <taxon>Eukaryota</taxon>
        <taxon>Metazoa</taxon>
        <taxon>Ecdysozoa</taxon>
        <taxon>Arthropoda</taxon>
        <taxon>Hexapoda</taxon>
        <taxon>Insecta</taxon>
        <taxon>Pterygota</taxon>
        <taxon>Neoptera</taxon>
        <taxon>Endopterygota</taxon>
        <taxon>Lepidoptera</taxon>
        <taxon>Glossata</taxon>
        <taxon>Ditrysia</taxon>
        <taxon>Papilionoidea</taxon>
        <taxon>Pieridae</taxon>
        <taxon>Dismorphiinae</taxon>
        <taxon>Leptidea</taxon>
    </lineage>
</organism>